<dbReference type="PANTHER" id="PTHR47150">
    <property type="entry name" value="OS12G0169200 PROTEIN"/>
    <property type="match status" value="1"/>
</dbReference>
<dbReference type="AlphaFoldDB" id="A0A0R0JEU2"/>
<reference evidence="2" key="2">
    <citation type="submission" date="2018-02" db="UniProtKB">
        <authorList>
            <consortium name="EnsemblPlants"/>
        </authorList>
    </citation>
    <scope>IDENTIFICATION</scope>
    <source>
        <strain evidence="2">Williams 82</strain>
    </source>
</reference>
<accession>A0A0R0JEU2</accession>
<protein>
    <submittedName>
        <fullName evidence="1 2">Uncharacterized protein</fullName>
    </submittedName>
</protein>
<dbReference type="OMA" id="WIAETTI"/>
<organism evidence="1">
    <name type="scientific">Glycine max</name>
    <name type="common">Soybean</name>
    <name type="synonym">Glycine hispida</name>
    <dbReference type="NCBI Taxonomy" id="3847"/>
    <lineage>
        <taxon>Eukaryota</taxon>
        <taxon>Viridiplantae</taxon>
        <taxon>Streptophyta</taxon>
        <taxon>Embryophyta</taxon>
        <taxon>Tracheophyta</taxon>
        <taxon>Spermatophyta</taxon>
        <taxon>Magnoliopsida</taxon>
        <taxon>eudicotyledons</taxon>
        <taxon>Gunneridae</taxon>
        <taxon>Pentapetalae</taxon>
        <taxon>rosids</taxon>
        <taxon>fabids</taxon>
        <taxon>Fabales</taxon>
        <taxon>Fabaceae</taxon>
        <taxon>Papilionoideae</taxon>
        <taxon>50 kb inversion clade</taxon>
        <taxon>NPAAA clade</taxon>
        <taxon>indigoferoid/millettioid clade</taxon>
        <taxon>Phaseoleae</taxon>
        <taxon>Glycine</taxon>
        <taxon>Glycine subgen. Soja</taxon>
    </lineage>
</organism>
<proteinExistence type="predicted"/>
<evidence type="ECO:0000313" key="2">
    <source>
        <dbReference type="EnsemblPlants" id="KRH52992"/>
    </source>
</evidence>
<dbReference type="InParanoid" id="A0A0R0JEU2"/>
<evidence type="ECO:0000313" key="3">
    <source>
        <dbReference type="Proteomes" id="UP000008827"/>
    </source>
</evidence>
<gene>
    <name evidence="1" type="ORF">GLYMA_06G099200</name>
</gene>
<dbReference type="EnsemblPlants" id="KRH52992">
    <property type="protein sequence ID" value="KRH52992"/>
    <property type="gene ID" value="GLYMA_06G099200"/>
</dbReference>
<dbReference type="EMBL" id="CM000839">
    <property type="protein sequence ID" value="KRH52992.1"/>
    <property type="molecule type" value="Genomic_DNA"/>
</dbReference>
<dbReference type="Gramene" id="KRH52992">
    <property type="protein sequence ID" value="KRH52992"/>
    <property type="gene ID" value="GLYMA_06G099200"/>
</dbReference>
<name>A0A0R0JEU2_SOYBN</name>
<sequence>MDPKIDFYMLLDKVIDEELEDNTDKELIWLILQNQQQNREEGQDRLSNNYFSPNSIYTDTQSQKRFHMQMHLFLQVVEALNNHDEYSQMMVNATRRNDLSPLQKCTAAICILTYGSPTDSVDEYIWIAETTIMECLQIFVLGICAIFGDEYLRRPNDEDTRRLLQMGVTCDF</sequence>
<evidence type="ECO:0000313" key="1">
    <source>
        <dbReference type="EMBL" id="KRH52992.1"/>
    </source>
</evidence>
<dbReference type="Proteomes" id="UP000008827">
    <property type="component" value="Chromosome 6"/>
</dbReference>
<keyword evidence="3" id="KW-1185">Reference proteome</keyword>
<reference evidence="1 2" key="1">
    <citation type="journal article" date="2010" name="Nature">
        <title>Genome sequence of the palaeopolyploid soybean.</title>
        <authorList>
            <person name="Schmutz J."/>
            <person name="Cannon S.B."/>
            <person name="Schlueter J."/>
            <person name="Ma J."/>
            <person name="Mitros T."/>
            <person name="Nelson W."/>
            <person name="Hyten D.L."/>
            <person name="Song Q."/>
            <person name="Thelen J.J."/>
            <person name="Cheng J."/>
            <person name="Xu D."/>
            <person name="Hellsten U."/>
            <person name="May G.D."/>
            <person name="Yu Y."/>
            <person name="Sakurai T."/>
            <person name="Umezawa T."/>
            <person name="Bhattacharyya M.K."/>
            <person name="Sandhu D."/>
            <person name="Valliyodan B."/>
            <person name="Lindquist E."/>
            <person name="Peto M."/>
            <person name="Grant D."/>
            <person name="Shu S."/>
            <person name="Goodstein D."/>
            <person name="Barry K."/>
            <person name="Futrell-Griggs M."/>
            <person name="Abernathy B."/>
            <person name="Du J."/>
            <person name="Tian Z."/>
            <person name="Zhu L."/>
            <person name="Gill N."/>
            <person name="Joshi T."/>
            <person name="Libault M."/>
            <person name="Sethuraman A."/>
            <person name="Zhang X.-C."/>
            <person name="Shinozaki K."/>
            <person name="Nguyen H.T."/>
            <person name="Wing R.A."/>
            <person name="Cregan P."/>
            <person name="Specht J."/>
            <person name="Grimwood J."/>
            <person name="Rokhsar D."/>
            <person name="Stacey G."/>
            <person name="Shoemaker R.C."/>
            <person name="Jackson S.A."/>
        </authorList>
    </citation>
    <scope>NUCLEOTIDE SEQUENCE</scope>
    <source>
        <strain evidence="2">cv. Williams 82</strain>
        <tissue evidence="1">Callus</tissue>
    </source>
</reference>
<dbReference type="PANTHER" id="PTHR47150:SF7">
    <property type="entry name" value="NUCLEASE"/>
    <property type="match status" value="1"/>
</dbReference>
<reference evidence="1" key="3">
    <citation type="submission" date="2018-07" db="EMBL/GenBank/DDBJ databases">
        <title>WGS assembly of Glycine max.</title>
        <authorList>
            <person name="Schmutz J."/>
            <person name="Cannon S."/>
            <person name="Schlueter J."/>
            <person name="Ma J."/>
            <person name="Mitros T."/>
            <person name="Nelson W."/>
            <person name="Hyten D."/>
            <person name="Song Q."/>
            <person name="Thelen J."/>
            <person name="Cheng J."/>
            <person name="Xu D."/>
            <person name="Hellsten U."/>
            <person name="May G."/>
            <person name="Yu Y."/>
            <person name="Sakurai T."/>
            <person name="Umezawa T."/>
            <person name="Bhattacharyya M."/>
            <person name="Sandhu D."/>
            <person name="Valliyodan B."/>
            <person name="Lindquist E."/>
            <person name="Peto M."/>
            <person name="Grant D."/>
            <person name="Shu S."/>
            <person name="Goodstein D."/>
            <person name="Barry K."/>
            <person name="Futrell-Griggs M."/>
            <person name="Abernathy B."/>
            <person name="Du J."/>
            <person name="Tian Z."/>
            <person name="Zhu L."/>
            <person name="Gill N."/>
            <person name="Joshi T."/>
            <person name="Libault M."/>
            <person name="Sethuraman A."/>
            <person name="Zhang X."/>
            <person name="Shinozaki K."/>
            <person name="Nguyen H."/>
            <person name="Wing R."/>
            <person name="Cregan P."/>
            <person name="Specht J."/>
            <person name="Grimwood J."/>
            <person name="Rokhsar D."/>
            <person name="Stacey G."/>
            <person name="Shoemaker R."/>
            <person name="Jackson S."/>
        </authorList>
    </citation>
    <scope>NUCLEOTIDE SEQUENCE</scope>
    <source>
        <tissue evidence="1">Callus</tissue>
    </source>
</reference>